<organism evidence="1 2">
    <name type="scientific">Candidatus Uhrbacteria bacterium CG_4_9_14_0_2_um_filter_41_50</name>
    <dbReference type="NCBI Taxonomy" id="1975031"/>
    <lineage>
        <taxon>Bacteria</taxon>
        <taxon>Candidatus Uhriibacteriota</taxon>
    </lineage>
</organism>
<dbReference type="AlphaFoldDB" id="A0A2M8ENQ5"/>
<reference evidence="2" key="1">
    <citation type="submission" date="2017-09" db="EMBL/GenBank/DDBJ databases">
        <title>Depth-based differentiation of microbial function through sediment-hosted aquifers and enrichment of novel symbionts in the deep terrestrial subsurface.</title>
        <authorList>
            <person name="Probst A.J."/>
            <person name="Ladd B."/>
            <person name="Jarett J.K."/>
            <person name="Geller-Mcgrath D.E."/>
            <person name="Sieber C.M.K."/>
            <person name="Emerson J.B."/>
            <person name="Anantharaman K."/>
            <person name="Thomas B.C."/>
            <person name="Malmstrom R."/>
            <person name="Stieglmeier M."/>
            <person name="Klingl A."/>
            <person name="Woyke T."/>
            <person name="Ryan C.M."/>
            <person name="Banfield J.F."/>
        </authorList>
    </citation>
    <scope>NUCLEOTIDE SEQUENCE [LARGE SCALE GENOMIC DNA]</scope>
</reference>
<dbReference type="Pfam" id="PF13177">
    <property type="entry name" value="DNA_pol3_delta2"/>
    <property type="match status" value="1"/>
</dbReference>
<evidence type="ECO:0008006" key="3">
    <source>
        <dbReference type="Google" id="ProtNLM"/>
    </source>
</evidence>
<dbReference type="Proteomes" id="UP000230251">
    <property type="component" value="Unassembled WGS sequence"/>
</dbReference>
<gene>
    <name evidence="1" type="ORF">CO057_03030</name>
</gene>
<comment type="caution">
    <text evidence="1">The sequence shown here is derived from an EMBL/GenBank/DDBJ whole genome shotgun (WGS) entry which is preliminary data.</text>
</comment>
<evidence type="ECO:0000313" key="1">
    <source>
        <dbReference type="EMBL" id="PJC24386.1"/>
    </source>
</evidence>
<dbReference type="PANTHER" id="PTHR11669:SF8">
    <property type="entry name" value="DNA POLYMERASE III SUBUNIT DELTA"/>
    <property type="match status" value="1"/>
</dbReference>
<dbReference type="PANTHER" id="PTHR11669">
    <property type="entry name" value="REPLICATION FACTOR C / DNA POLYMERASE III GAMMA-TAU SUBUNIT"/>
    <property type="match status" value="1"/>
</dbReference>
<protein>
    <recommendedName>
        <fullName evidence="3">DNA polymerase III subunit delta</fullName>
    </recommendedName>
</protein>
<dbReference type="SUPFAM" id="SSF52540">
    <property type="entry name" value="P-loop containing nucleoside triphosphate hydrolases"/>
    <property type="match status" value="1"/>
</dbReference>
<evidence type="ECO:0000313" key="2">
    <source>
        <dbReference type="Proteomes" id="UP000230251"/>
    </source>
</evidence>
<name>A0A2M8ENQ5_9BACT</name>
<dbReference type="Gene3D" id="3.40.50.300">
    <property type="entry name" value="P-loop containing nucleotide triphosphate hydrolases"/>
    <property type="match status" value="1"/>
</dbReference>
<dbReference type="InterPro" id="IPR050238">
    <property type="entry name" value="DNA_Rep/Repair_Clamp_Loader"/>
</dbReference>
<accession>A0A2M8ENQ5</accession>
<proteinExistence type="predicted"/>
<dbReference type="InterPro" id="IPR027417">
    <property type="entry name" value="P-loop_NTPase"/>
</dbReference>
<dbReference type="EMBL" id="PFSI01000046">
    <property type="protein sequence ID" value="PJC24386.1"/>
    <property type="molecule type" value="Genomic_DNA"/>
</dbReference>
<dbReference type="GO" id="GO:0006261">
    <property type="term" value="P:DNA-templated DNA replication"/>
    <property type="evidence" value="ECO:0007669"/>
    <property type="project" value="TreeGrafter"/>
</dbReference>
<sequence>MSSDFDQIIGHKKQLSYLKKVIENGNASHAYCFSGPNSIGKYTIARHFIAQILKVDESKLATHPNVSIIDEEKISVDMVHDLRERLALSTLGGGIKVAIINSAHTMSHGAQNALLKTFEEPRGNAIIILVTEKPEYLLRTILSRSAHIKFSLVPISEIKNEMAHLCARRPGLAIKLMDEDYKHDFLELTAEAEEFLKMSLAKRLTYIESVVKQKDERNDKIKELISVWRILIHENLLESLNSDSVKIAKNHTTQLRALQETEEALNSNSNKSLALQHFALSF</sequence>